<dbReference type="RefSeq" id="WP_218114561.1">
    <property type="nucleotide sequence ID" value="NZ_CAJVAP010000008.1"/>
</dbReference>
<dbReference type="GO" id="GO:0016829">
    <property type="term" value="F:lyase activity"/>
    <property type="evidence" value="ECO:0007669"/>
    <property type="project" value="UniProtKB-KW"/>
</dbReference>
<evidence type="ECO:0000256" key="3">
    <source>
        <dbReference type="SAM" id="MobiDB-lite"/>
    </source>
</evidence>
<reference evidence="5" key="1">
    <citation type="submission" date="2021-06" db="EMBL/GenBank/DDBJ databases">
        <authorList>
            <person name="Criscuolo A."/>
        </authorList>
    </citation>
    <scope>NUCLEOTIDE SEQUENCE</scope>
    <source>
        <strain evidence="5">CIP111803</strain>
    </source>
</reference>
<feature type="domain" description="Aromatic amino acid beta-eliminating lyase/threonine aldolase" evidence="4">
    <location>
        <begin position="21"/>
        <end position="292"/>
    </location>
</feature>
<accession>A0A916NVF3</accession>
<evidence type="ECO:0000313" key="6">
    <source>
        <dbReference type="Proteomes" id="UP000693892"/>
    </source>
</evidence>
<dbReference type="PANTHER" id="PTHR48097:SF5">
    <property type="entry name" value="LOW SPECIFICITY L-THREONINE ALDOLASE"/>
    <property type="match status" value="1"/>
</dbReference>
<sequence>MNENAAGSPVSTDPVDHPRTFASDNYSGAHPEVIKAVISANVGHAPAYGADPWTARFDAVVRERFGRDAVAYPVFNGTGANVLSLQAALPRWGAVICAKSAHINVDEGGAPEKVAGIKLLPLDTADGKLTPELVAREAWGWGDEHRAQPLAISISQSTEFGTCYTPDEVRALAEQAHAHGMALHMDGSRLGNAAAHLGCTLAEITSEAGVDVLSLGGTKNGLLGAEAVVVLRPAAAPGLEYLRKLNMQLGSKTRFVSAQLLALYEGELWQRSATHANAMAARLRRGIEQLAVGAGGGRIGLPYATESNVVFARLPAAATAGARERFHFYDWPGDPELVRLMCSFDTRPEDVDELVAAIAAHL</sequence>
<proteinExistence type="predicted"/>
<dbReference type="AlphaFoldDB" id="A0A916NVF3"/>
<name>A0A916NVF3_9MICO</name>
<dbReference type="PANTHER" id="PTHR48097">
    <property type="entry name" value="L-THREONINE ALDOLASE-RELATED"/>
    <property type="match status" value="1"/>
</dbReference>
<evidence type="ECO:0000256" key="1">
    <source>
        <dbReference type="ARBA" id="ARBA00001933"/>
    </source>
</evidence>
<dbReference type="Proteomes" id="UP000693892">
    <property type="component" value="Unassembled WGS sequence"/>
</dbReference>
<evidence type="ECO:0000256" key="2">
    <source>
        <dbReference type="ARBA" id="ARBA00022898"/>
    </source>
</evidence>
<protein>
    <submittedName>
        <fullName evidence="5">Low specificity L-threonine aldolase</fullName>
        <ecNumber evidence="5">4.1.2.48</ecNumber>
    </submittedName>
</protein>
<feature type="region of interest" description="Disordered" evidence="3">
    <location>
        <begin position="1"/>
        <end position="24"/>
    </location>
</feature>
<keyword evidence="5" id="KW-0456">Lyase</keyword>
<evidence type="ECO:0000313" key="5">
    <source>
        <dbReference type="EMBL" id="CAG7606521.1"/>
    </source>
</evidence>
<comment type="caution">
    <text evidence="5">The sequence shown here is derived from an EMBL/GenBank/DDBJ whole genome shotgun (WGS) entry which is preliminary data.</text>
</comment>
<dbReference type="InterPro" id="IPR001597">
    <property type="entry name" value="ArAA_b-elim_lyase/Thr_aldolase"/>
</dbReference>
<dbReference type="CDD" id="cd06502">
    <property type="entry name" value="TA_like"/>
    <property type="match status" value="1"/>
</dbReference>
<dbReference type="Pfam" id="PF01212">
    <property type="entry name" value="Beta_elim_lyase"/>
    <property type="match status" value="1"/>
</dbReference>
<comment type="cofactor">
    <cofactor evidence="1">
        <name>pyridoxal 5'-phosphate</name>
        <dbReference type="ChEBI" id="CHEBI:597326"/>
    </cofactor>
</comment>
<dbReference type="GO" id="GO:0006520">
    <property type="term" value="P:amino acid metabolic process"/>
    <property type="evidence" value="ECO:0007669"/>
    <property type="project" value="InterPro"/>
</dbReference>
<gene>
    <name evidence="5" type="primary">ltaE</name>
    <name evidence="5" type="ORF">LEUCIP111803_00939</name>
</gene>
<feature type="compositionally biased region" description="Polar residues" evidence="3">
    <location>
        <begin position="1"/>
        <end position="11"/>
    </location>
</feature>
<keyword evidence="6" id="KW-1185">Reference proteome</keyword>
<organism evidence="5 6">
    <name type="scientific">Leucobacter soli</name>
    <dbReference type="NCBI Taxonomy" id="2812850"/>
    <lineage>
        <taxon>Bacteria</taxon>
        <taxon>Bacillati</taxon>
        <taxon>Actinomycetota</taxon>
        <taxon>Actinomycetes</taxon>
        <taxon>Micrococcales</taxon>
        <taxon>Microbacteriaceae</taxon>
        <taxon>Leucobacter</taxon>
    </lineage>
</organism>
<keyword evidence="2" id="KW-0663">Pyridoxal phosphate</keyword>
<dbReference type="EC" id="4.1.2.48" evidence="5"/>
<dbReference type="EMBL" id="CAJVAP010000008">
    <property type="protein sequence ID" value="CAG7606521.1"/>
    <property type="molecule type" value="Genomic_DNA"/>
</dbReference>
<evidence type="ECO:0000259" key="4">
    <source>
        <dbReference type="Pfam" id="PF01212"/>
    </source>
</evidence>